<feature type="region of interest" description="Disordered" evidence="1">
    <location>
        <begin position="1"/>
        <end position="29"/>
    </location>
</feature>
<dbReference type="AlphaFoldDB" id="A0A450YIT4"/>
<evidence type="ECO:0000256" key="1">
    <source>
        <dbReference type="SAM" id="MobiDB-lite"/>
    </source>
</evidence>
<protein>
    <submittedName>
        <fullName evidence="2">Uncharacterized protein</fullName>
    </submittedName>
</protein>
<gene>
    <name evidence="2" type="ORF">BECKTC1821D_GA0114238_101020</name>
</gene>
<evidence type="ECO:0000313" key="2">
    <source>
        <dbReference type="EMBL" id="VFK41421.1"/>
    </source>
</evidence>
<reference evidence="2" key="1">
    <citation type="submission" date="2019-02" db="EMBL/GenBank/DDBJ databases">
        <authorList>
            <person name="Gruber-Vodicka R. H."/>
            <person name="Seah K. B. B."/>
        </authorList>
    </citation>
    <scope>NUCLEOTIDE SEQUENCE</scope>
    <source>
        <strain evidence="2">BECK_BZ123</strain>
    </source>
</reference>
<name>A0A450YIT4_9GAMM</name>
<organism evidence="2">
    <name type="scientific">Candidatus Kentrum sp. TC</name>
    <dbReference type="NCBI Taxonomy" id="2126339"/>
    <lineage>
        <taxon>Bacteria</taxon>
        <taxon>Pseudomonadati</taxon>
        <taxon>Pseudomonadota</taxon>
        <taxon>Gammaproteobacteria</taxon>
        <taxon>Candidatus Kentrum</taxon>
    </lineage>
</organism>
<sequence>MGCDEGARQCHSGRNHVSASPPRQAPSAVFQRSTGARISSIWKTDDYFQVSRWGIWWFRPEKWCGIVYRRDPTLFPLDVGISRHDEATPQCGGHGWARGASPLLPLQGLQRDRRNDALASQKVASIENRAKVANGMGLVGPRVSTADARQEQPPSSRLLNPRFLSPWRFTCKLPKPVQPEPKKLDF</sequence>
<accession>A0A450YIT4</accession>
<proteinExistence type="predicted"/>
<dbReference type="EMBL" id="CAADFS010000010">
    <property type="protein sequence ID" value="VFK41421.1"/>
    <property type="molecule type" value="Genomic_DNA"/>
</dbReference>